<evidence type="ECO:0000313" key="12">
    <source>
        <dbReference type="Proteomes" id="UP000009136"/>
    </source>
</evidence>
<evidence type="ECO:0000256" key="7">
    <source>
        <dbReference type="ARBA" id="ARBA00044122"/>
    </source>
</evidence>
<evidence type="ECO:0000256" key="8">
    <source>
        <dbReference type="ARBA" id="ARBA00044228"/>
    </source>
</evidence>
<sequence>MPGAAAKGSELSERIESFVEALKRGGGRRSSEDMARETLGLLRRIITDHRWSNAGELMELIRREGRRMTAAQPSETTVGNMVRRVLRIIREEYGRLHGRSDESDQQESLHKLLTSGGLSEDFRSHYAQLQSNIIEAINELLVELEGTTENIAAQALEHIHSNEVIMTIGFSRTVEAFLREAARKRKFHVIVAECAPFCQGHEMAVNLSKAGIETTVMTDAAIFAVMSRVNKLLQLCPTLCDPIDSSPPGSLVPGILQARTLEWVIIGTKTILANGALRAVAGTHTLALAAKHHSTPLIVCAPMFKLSPQFPNEEDSFHKFVAPEEVLPFTEGDILEKVSVHCPVFDYVPPELITLFISNIGGNAPSYIYRLMSELYHPDDHVL</sequence>
<evidence type="ECO:0000256" key="5">
    <source>
        <dbReference type="ARBA" id="ARBA00022917"/>
    </source>
</evidence>
<dbReference type="InterPro" id="IPR042529">
    <property type="entry name" value="IF_2B-like_C"/>
</dbReference>
<dbReference type="Proteomes" id="UP000009136">
    <property type="component" value="Chromosome 10"/>
</dbReference>
<dbReference type="SUPFAM" id="SSF100950">
    <property type="entry name" value="NagB/RpiA/CoA transferase-like"/>
    <property type="match status" value="2"/>
</dbReference>
<dbReference type="Ensembl" id="ENSBTAT00000154123.1">
    <property type="protein sequence ID" value="ENSBTAP00000105041.1"/>
    <property type="gene ID" value="ENSBTAG00000008664.7"/>
</dbReference>
<keyword evidence="4" id="KW-0396">Initiation factor</keyword>
<dbReference type="InterPro" id="IPR037171">
    <property type="entry name" value="NagB/RpiA_transferase-like"/>
</dbReference>
<reference evidence="11" key="3">
    <citation type="submission" date="2025-09" db="UniProtKB">
        <authorList>
            <consortium name="Ensembl"/>
        </authorList>
    </citation>
    <scope>IDENTIFICATION</scope>
    <source>
        <strain evidence="11">Hereford</strain>
    </source>
</reference>
<accession>A0ABI0NK85</accession>
<organism evidence="11 12">
    <name type="scientific">Bos taurus</name>
    <name type="common">Bovine</name>
    <dbReference type="NCBI Taxonomy" id="9913"/>
    <lineage>
        <taxon>Eukaryota</taxon>
        <taxon>Metazoa</taxon>
        <taxon>Chordata</taxon>
        <taxon>Craniata</taxon>
        <taxon>Vertebrata</taxon>
        <taxon>Euteleostomi</taxon>
        <taxon>Mammalia</taxon>
        <taxon>Eutheria</taxon>
        <taxon>Laurasiatheria</taxon>
        <taxon>Artiodactyla</taxon>
        <taxon>Ruminantia</taxon>
        <taxon>Pecora</taxon>
        <taxon>Bovidae</taxon>
        <taxon>Bovinae</taxon>
        <taxon>Bos</taxon>
    </lineage>
</organism>
<comment type="similarity">
    <text evidence="2 10">Belongs to the eIF-2B alpha/beta/delta subunits family.</text>
</comment>
<evidence type="ECO:0000256" key="6">
    <source>
        <dbReference type="ARBA" id="ARBA00043898"/>
    </source>
</evidence>
<keyword evidence="3" id="KW-0963">Cytoplasm</keyword>
<evidence type="ECO:0000313" key="11">
    <source>
        <dbReference type="Ensembl" id="ENSBTAP00000105041.1"/>
    </source>
</evidence>
<protein>
    <recommendedName>
        <fullName evidence="7">Translation initiation factor eIF2B subunit beta</fullName>
    </recommendedName>
    <alternativeName>
        <fullName evidence="8">eIF2B GDP-GTP exchange factor subunit beta</fullName>
    </alternativeName>
</protein>
<name>A0ABI0NK85_BOVIN</name>
<evidence type="ECO:0000256" key="9">
    <source>
        <dbReference type="ARBA" id="ARBA00046432"/>
    </source>
</evidence>
<evidence type="ECO:0000256" key="4">
    <source>
        <dbReference type="ARBA" id="ARBA00022540"/>
    </source>
</evidence>
<dbReference type="GeneTree" id="ENSGT00550000074908"/>
<proteinExistence type="inferred from homology"/>
<keyword evidence="12" id="KW-1185">Reference proteome</keyword>
<dbReference type="PANTHER" id="PTHR45859:SF1">
    <property type="entry name" value="TRANSLATION INITIATION FACTOR EIF-2B SUBUNIT BETA"/>
    <property type="match status" value="1"/>
</dbReference>
<gene>
    <name evidence="11" type="primary">EIF2B2</name>
</gene>
<evidence type="ECO:0000256" key="3">
    <source>
        <dbReference type="ARBA" id="ARBA00022490"/>
    </source>
</evidence>
<dbReference type="InterPro" id="IPR051855">
    <property type="entry name" value="eIF2B_beta_subunit"/>
</dbReference>
<comment type="subunit">
    <text evidence="9">Component of the translation initiation factor 2B (eIF2B) complex which is a heterodecamer of two sets of five different subunits: alpha, beta, gamma, delta and epsilon. Subunits alpha, beta and delta comprise a regulatory subcomplex and subunits epsilon and gamma comprise a catalytic subcomplex. Within the complex, the hexameric regulatory complex resides at the center, with the two heterodimeric catalytic subcomplexes bound on opposite sides.</text>
</comment>
<comment type="subcellular location">
    <subcellularLocation>
        <location evidence="1">Cytoplasm</location>
        <location evidence="1">Cytosol</location>
    </subcellularLocation>
</comment>
<dbReference type="PANTHER" id="PTHR45859">
    <property type="entry name" value="TRANSLATION INITIATION FACTOR EIF-2B SUBUNIT BETA"/>
    <property type="match status" value="1"/>
</dbReference>
<reference evidence="11" key="2">
    <citation type="submission" date="2025-08" db="UniProtKB">
        <authorList>
            <consortium name="Ensembl"/>
        </authorList>
    </citation>
    <scope>IDENTIFICATION</scope>
    <source>
        <strain evidence="11">Hereford</strain>
    </source>
</reference>
<dbReference type="Pfam" id="PF01008">
    <property type="entry name" value="IF-2B"/>
    <property type="match status" value="2"/>
</dbReference>
<evidence type="ECO:0000256" key="1">
    <source>
        <dbReference type="ARBA" id="ARBA00004514"/>
    </source>
</evidence>
<dbReference type="Gene3D" id="3.40.50.10470">
    <property type="entry name" value="Translation initiation factor eif-2b, domain 2"/>
    <property type="match status" value="1"/>
</dbReference>
<comment type="function">
    <text evidence="6">Acts as a component of the translation initiation factor 2B (eIF2B) complex, which catalyzes the exchange of GDP for GTP on eukaryotic initiation factor 2 (eIF2) gamma subunit. Its guanine nucleotide exchange factor activity is repressed when bound to eIF2 complex phosphorylated on the alpha subunit, thereby limiting the amount of methionyl-initiator methionine tRNA available to the ribosome and consequently global translation is repressed.</text>
</comment>
<keyword evidence="5" id="KW-0648">Protein biosynthesis</keyword>
<dbReference type="InterPro" id="IPR000649">
    <property type="entry name" value="IF-2B-related"/>
</dbReference>
<evidence type="ECO:0000256" key="2">
    <source>
        <dbReference type="ARBA" id="ARBA00007251"/>
    </source>
</evidence>
<reference evidence="11" key="1">
    <citation type="submission" date="2018-03" db="EMBL/GenBank/DDBJ databases">
        <title>ARS-UCD1.2.</title>
        <authorList>
            <person name="Rosen B.D."/>
            <person name="Bickhart D.M."/>
            <person name="Koren S."/>
            <person name="Schnabel R.D."/>
            <person name="Hall R."/>
            <person name="Zimin A."/>
            <person name="Dreischer C."/>
            <person name="Schultheiss S."/>
            <person name="Schroeder S.G."/>
            <person name="Elsik C.G."/>
            <person name="Couldrey C."/>
            <person name="Liu G.E."/>
            <person name="Van Tassell C.P."/>
            <person name="Phillippy A.M."/>
            <person name="Smith T.P.L."/>
            <person name="Medrano J.F."/>
        </authorList>
    </citation>
    <scope>NUCLEOTIDE SEQUENCE [LARGE SCALE GENOMIC DNA]</scope>
    <source>
        <strain evidence="11">Hereford</strain>
    </source>
</reference>
<evidence type="ECO:0000256" key="10">
    <source>
        <dbReference type="RuleBase" id="RU003814"/>
    </source>
</evidence>